<dbReference type="EMBL" id="FNUC01000004">
    <property type="protein sequence ID" value="SEF14176.1"/>
    <property type="molecule type" value="Genomic_DNA"/>
</dbReference>
<proteinExistence type="predicted"/>
<keyword evidence="1" id="KW-0805">Transcription regulation</keyword>
<evidence type="ECO:0000313" key="5">
    <source>
        <dbReference type="EMBL" id="SEF14176.1"/>
    </source>
</evidence>
<evidence type="ECO:0000256" key="3">
    <source>
        <dbReference type="ARBA" id="ARBA00023163"/>
    </source>
</evidence>
<evidence type="ECO:0000313" key="6">
    <source>
        <dbReference type="Proteomes" id="UP000181980"/>
    </source>
</evidence>
<dbReference type="Gene3D" id="1.10.10.10">
    <property type="entry name" value="Winged helix-like DNA-binding domain superfamily/Winged helix DNA-binding domain"/>
    <property type="match status" value="1"/>
</dbReference>
<feature type="domain" description="HTH gntR-type" evidence="4">
    <location>
        <begin position="12"/>
        <end position="80"/>
    </location>
</feature>
<evidence type="ECO:0000259" key="4">
    <source>
        <dbReference type="PROSITE" id="PS50949"/>
    </source>
</evidence>
<keyword evidence="3" id="KW-0804">Transcription</keyword>
<dbReference type="GO" id="GO:0003700">
    <property type="term" value="F:DNA-binding transcription factor activity"/>
    <property type="evidence" value="ECO:0007669"/>
    <property type="project" value="InterPro"/>
</dbReference>
<dbReference type="GO" id="GO:0003677">
    <property type="term" value="F:DNA binding"/>
    <property type="evidence" value="ECO:0007669"/>
    <property type="project" value="UniProtKB-KW"/>
</dbReference>
<dbReference type="RefSeq" id="WP_083288257.1">
    <property type="nucleotide sequence ID" value="NZ_FNUC01000004.1"/>
</dbReference>
<dbReference type="InterPro" id="IPR036388">
    <property type="entry name" value="WH-like_DNA-bd_sf"/>
</dbReference>
<dbReference type="Proteomes" id="UP000181980">
    <property type="component" value="Unassembled WGS sequence"/>
</dbReference>
<reference evidence="6" key="1">
    <citation type="submission" date="2016-10" db="EMBL/GenBank/DDBJ databases">
        <authorList>
            <person name="Varghese N."/>
            <person name="Submissions S."/>
        </authorList>
    </citation>
    <scope>NUCLEOTIDE SEQUENCE [LARGE SCALE GENOMIC DNA]</scope>
    <source>
        <strain evidence="6">DSM 45237</strain>
    </source>
</reference>
<dbReference type="STRING" id="561176.SAMN04488561_4571"/>
<dbReference type="SMART" id="SM00345">
    <property type="entry name" value="HTH_GNTR"/>
    <property type="match status" value="1"/>
</dbReference>
<dbReference type="InterPro" id="IPR000524">
    <property type="entry name" value="Tscrpt_reg_HTH_GntR"/>
</dbReference>
<dbReference type="PANTHER" id="PTHR44846:SF16">
    <property type="entry name" value="TRANSCRIPTIONAL REGULATOR PHNF-RELATED"/>
    <property type="match status" value="1"/>
</dbReference>
<dbReference type="PANTHER" id="PTHR44846">
    <property type="entry name" value="MANNOSYL-D-GLYCERATE TRANSPORT/METABOLISM SYSTEM REPRESSOR MNGR-RELATED"/>
    <property type="match status" value="1"/>
</dbReference>
<dbReference type="AlphaFoldDB" id="A0A1H5PKC1"/>
<gene>
    <name evidence="5" type="ORF">SAMN04488561_4571</name>
</gene>
<dbReference type="OrthoDB" id="7363114at2"/>
<accession>A0A1H5PKC1</accession>
<evidence type="ECO:0000256" key="2">
    <source>
        <dbReference type="ARBA" id="ARBA00023125"/>
    </source>
</evidence>
<keyword evidence="2" id="KW-0238">DNA-binding</keyword>
<name>A0A1H5PKC1_9ACTN</name>
<dbReference type="InterPro" id="IPR050679">
    <property type="entry name" value="Bact_HTH_transcr_reg"/>
</dbReference>
<dbReference type="CDD" id="cd07377">
    <property type="entry name" value="WHTH_GntR"/>
    <property type="match status" value="1"/>
</dbReference>
<dbReference type="InterPro" id="IPR036390">
    <property type="entry name" value="WH_DNA-bd_sf"/>
</dbReference>
<organism evidence="5 6">
    <name type="scientific">Jiangella alba</name>
    <dbReference type="NCBI Taxonomy" id="561176"/>
    <lineage>
        <taxon>Bacteria</taxon>
        <taxon>Bacillati</taxon>
        <taxon>Actinomycetota</taxon>
        <taxon>Actinomycetes</taxon>
        <taxon>Jiangellales</taxon>
        <taxon>Jiangellaceae</taxon>
        <taxon>Jiangella</taxon>
    </lineage>
</organism>
<dbReference type="Pfam" id="PF00392">
    <property type="entry name" value="GntR"/>
    <property type="match status" value="1"/>
</dbReference>
<dbReference type="PROSITE" id="PS50949">
    <property type="entry name" value="HTH_GNTR"/>
    <property type="match status" value="1"/>
</dbReference>
<sequence>MPEFVPDYTSDTTVYVQLADFLADEIRAGRPSAGGRLPGENEMVGIYGVSLTTIRRALGVLRERGVVRTVPVKGTFVIGPPPADDGTERSG</sequence>
<dbReference type="SUPFAM" id="SSF46785">
    <property type="entry name" value="Winged helix' DNA-binding domain"/>
    <property type="match status" value="1"/>
</dbReference>
<protein>
    <submittedName>
        <fullName evidence="5">Regulatory protein, gntR family</fullName>
    </submittedName>
</protein>
<evidence type="ECO:0000256" key="1">
    <source>
        <dbReference type="ARBA" id="ARBA00023015"/>
    </source>
</evidence>
<keyword evidence="6" id="KW-1185">Reference proteome</keyword>